<keyword evidence="2" id="KW-1185">Reference proteome</keyword>
<organism evidence="1 2">
    <name type="scientific">Carnegiea gigantea</name>
    <dbReference type="NCBI Taxonomy" id="171969"/>
    <lineage>
        <taxon>Eukaryota</taxon>
        <taxon>Viridiplantae</taxon>
        <taxon>Streptophyta</taxon>
        <taxon>Embryophyta</taxon>
        <taxon>Tracheophyta</taxon>
        <taxon>Spermatophyta</taxon>
        <taxon>Magnoliopsida</taxon>
        <taxon>eudicotyledons</taxon>
        <taxon>Gunneridae</taxon>
        <taxon>Pentapetalae</taxon>
        <taxon>Caryophyllales</taxon>
        <taxon>Cactineae</taxon>
        <taxon>Cactaceae</taxon>
        <taxon>Cactoideae</taxon>
        <taxon>Echinocereeae</taxon>
        <taxon>Carnegiea</taxon>
    </lineage>
</organism>
<dbReference type="AlphaFoldDB" id="A0A9Q1KBD5"/>
<evidence type="ECO:0000313" key="1">
    <source>
        <dbReference type="EMBL" id="KAJ8439839.1"/>
    </source>
</evidence>
<name>A0A9Q1KBD5_9CARY</name>
<proteinExistence type="predicted"/>
<comment type="caution">
    <text evidence="1">The sequence shown here is derived from an EMBL/GenBank/DDBJ whole genome shotgun (WGS) entry which is preliminary data.</text>
</comment>
<sequence length="166" mass="17786">MNTYLHKVDLATLKGIRNLFQIGGRGKVPSLGNLLKQRFLFFIVTGQERAPPLEGVMVGRIVRSNNSWWRPSLSGRRLEGPPLDPPMEGASASYRDAPSTYPGCIRVFIRSSLSSGSDLSGPLEGAGSYFGSSATIMVSIPTLAEGLGSELAVDTSQGYDIGLPKE</sequence>
<reference evidence="1" key="1">
    <citation type="submission" date="2022-04" db="EMBL/GenBank/DDBJ databases">
        <title>Carnegiea gigantea Genome sequencing and assembly v2.</title>
        <authorList>
            <person name="Copetti D."/>
            <person name="Sanderson M.J."/>
            <person name="Burquez A."/>
            <person name="Wojciechowski M.F."/>
        </authorList>
    </citation>
    <scope>NUCLEOTIDE SEQUENCE</scope>
    <source>
        <strain evidence="1">SGP5-SGP5p</strain>
        <tissue evidence="1">Aerial part</tissue>
    </source>
</reference>
<gene>
    <name evidence="1" type="ORF">Cgig2_023001</name>
</gene>
<dbReference type="EMBL" id="JAKOGI010000206">
    <property type="protein sequence ID" value="KAJ8439839.1"/>
    <property type="molecule type" value="Genomic_DNA"/>
</dbReference>
<accession>A0A9Q1KBD5</accession>
<protein>
    <submittedName>
        <fullName evidence="1">Uncharacterized protein</fullName>
    </submittedName>
</protein>
<evidence type="ECO:0000313" key="2">
    <source>
        <dbReference type="Proteomes" id="UP001153076"/>
    </source>
</evidence>
<dbReference type="Proteomes" id="UP001153076">
    <property type="component" value="Unassembled WGS sequence"/>
</dbReference>